<keyword evidence="4" id="KW-1185">Reference proteome</keyword>
<proteinExistence type="predicted"/>
<evidence type="ECO:0000313" key="5">
    <source>
        <dbReference type="Proteomes" id="UP000092213"/>
    </source>
</evidence>
<dbReference type="PROSITE" id="PS51257">
    <property type="entry name" value="PROKAR_LIPOPROTEIN"/>
    <property type="match status" value="1"/>
</dbReference>
<dbReference type="AlphaFoldDB" id="A0A193FV60"/>
<evidence type="ECO:0000313" key="4">
    <source>
        <dbReference type="Proteomes" id="UP000091897"/>
    </source>
</evidence>
<protein>
    <recommendedName>
        <fullName evidence="6">Lipoprotein</fullName>
    </recommendedName>
</protein>
<keyword evidence="1" id="KW-0732">Signal</keyword>
<reference evidence="4 5" key="1">
    <citation type="submission" date="2016-06" db="EMBL/GenBank/DDBJ databases">
        <title>Complete genome sequences of Bordetella bronchialis and Bordetella flabilis.</title>
        <authorList>
            <person name="LiPuma J.J."/>
            <person name="Spilker T."/>
        </authorList>
    </citation>
    <scope>NUCLEOTIDE SEQUENCE [LARGE SCALE GENOMIC DNA]</scope>
    <source>
        <strain evidence="3 5">AU17976</strain>
        <strain evidence="2 4">AU3182</strain>
    </source>
</reference>
<dbReference type="RefSeq" id="WP_066347966.1">
    <property type="nucleotide sequence ID" value="NZ_CBCSFJ010000034.1"/>
</dbReference>
<feature type="chain" id="PRO_5008258354" description="Lipoprotein" evidence="1">
    <location>
        <begin position="27"/>
        <end position="113"/>
    </location>
</feature>
<organism evidence="3 5">
    <name type="scientific">Bordetella bronchialis</name>
    <dbReference type="NCBI Taxonomy" id="463025"/>
    <lineage>
        <taxon>Bacteria</taxon>
        <taxon>Pseudomonadati</taxon>
        <taxon>Pseudomonadota</taxon>
        <taxon>Betaproteobacteria</taxon>
        <taxon>Burkholderiales</taxon>
        <taxon>Alcaligenaceae</taxon>
        <taxon>Bordetella</taxon>
    </lineage>
</organism>
<gene>
    <name evidence="2" type="ORF">BAU06_09905</name>
    <name evidence="3" type="ORF">BAU08_10105</name>
</gene>
<dbReference type="STRING" id="463025.BAU08_10105"/>
<feature type="signal peptide" evidence="1">
    <location>
        <begin position="1"/>
        <end position="26"/>
    </location>
</feature>
<evidence type="ECO:0000313" key="3">
    <source>
        <dbReference type="EMBL" id="ANN71647.1"/>
    </source>
</evidence>
<evidence type="ECO:0000313" key="2">
    <source>
        <dbReference type="EMBL" id="ANN66569.1"/>
    </source>
</evidence>
<dbReference type="EMBL" id="CP016171">
    <property type="protein sequence ID" value="ANN71647.1"/>
    <property type="molecule type" value="Genomic_DNA"/>
</dbReference>
<dbReference type="KEGG" id="bbro:BAU06_09905"/>
<sequence length="113" mass="12060">MRFLIAPGRTLLLLASLATLAGCATANGPIIPTGQPGQYTLTSRSGGFSTSWVELKRQAIDRAKDFCASQGLKLTNPDVSSNHATGFTRAVTYVTFNCDTIPQPSKDQGQNQQ</sequence>
<evidence type="ECO:0008006" key="6">
    <source>
        <dbReference type="Google" id="ProtNLM"/>
    </source>
</evidence>
<accession>A0A193FV60</accession>
<dbReference type="EMBL" id="CP016170">
    <property type="protein sequence ID" value="ANN66569.1"/>
    <property type="molecule type" value="Genomic_DNA"/>
</dbReference>
<evidence type="ECO:0000256" key="1">
    <source>
        <dbReference type="SAM" id="SignalP"/>
    </source>
</evidence>
<dbReference type="Proteomes" id="UP000092213">
    <property type="component" value="Chromosome"/>
</dbReference>
<name>A0A193FV60_9BORD</name>
<dbReference type="OrthoDB" id="8637866at2"/>
<dbReference type="Proteomes" id="UP000091897">
    <property type="component" value="Chromosome"/>
</dbReference>